<sequence>MIAALQTILAAFIATFAALSAPFTNTQIYVAAPAAAIPQATVLFGGDMMFDRSVRTAMNTYGGDFVLSCLDPVLEDADLVVANLEGPITSNASKSVGSIPGSAANYVFTFATSTAALLREHGIRMVNLGNNHILNFHNAGVRSTIRYLSAAGVDYFGDPLSFRVATSSVGGVHLAFINYNEFGGDTQTTIRQIKEARASGLIPVVYTHWGVEYATTSPLRLRRLAHEFVDAGAEIVFGSHPHVVEEREIYGGKYIYYSLGNLIFDQYWNDDVSHGLMVKVAFDARGVMSVQDIPVALSRDRRTCPVR</sequence>
<evidence type="ECO:0000313" key="4">
    <source>
        <dbReference type="EMBL" id="OGG52021.1"/>
    </source>
</evidence>
<dbReference type="SMART" id="SM00854">
    <property type="entry name" value="PGA_cap"/>
    <property type="match status" value="1"/>
</dbReference>
<feature type="signal peptide" evidence="2">
    <location>
        <begin position="1"/>
        <end position="20"/>
    </location>
</feature>
<feature type="chain" id="PRO_5009523534" description="Capsule synthesis protein CapA domain-containing protein" evidence="2">
    <location>
        <begin position="21"/>
        <end position="307"/>
    </location>
</feature>
<evidence type="ECO:0000256" key="1">
    <source>
        <dbReference type="ARBA" id="ARBA00005662"/>
    </source>
</evidence>
<dbReference type="PANTHER" id="PTHR33393:SF13">
    <property type="entry name" value="PGA BIOSYNTHESIS PROTEIN CAPA"/>
    <property type="match status" value="1"/>
</dbReference>
<dbReference type="Gene3D" id="3.60.21.10">
    <property type="match status" value="1"/>
</dbReference>
<dbReference type="AlphaFoldDB" id="A0A1F6CSN7"/>
<comment type="similarity">
    <text evidence="1">Belongs to the CapA family.</text>
</comment>
<name>A0A1F6CSN7_9BACT</name>
<gene>
    <name evidence="4" type="ORF">A2704_00550</name>
</gene>
<evidence type="ECO:0000256" key="2">
    <source>
        <dbReference type="SAM" id="SignalP"/>
    </source>
</evidence>
<dbReference type="Pfam" id="PF09587">
    <property type="entry name" value="PGA_cap"/>
    <property type="match status" value="1"/>
</dbReference>
<dbReference type="CDD" id="cd07381">
    <property type="entry name" value="MPP_CapA"/>
    <property type="match status" value="1"/>
</dbReference>
<accession>A0A1F6CSN7</accession>
<proteinExistence type="inferred from homology"/>
<dbReference type="EMBL" id="MFKW01000006">
    <property type="protein sequence ID" value="OGG52021.1"/>
    <property type="molecule type" value="Genomic_DNA"/>
</dbReference>
<dbReference type="InterPro" id="IPR029052">
    <property type="entry name" value="Metallo-depent_PP-like"/>
</dbReference>
<feature type="domain" description="Capsule synthesis protein CapA" evidence="3">
    <location>
        <begin position="41"/>
        <end position="266"/>
    </location>
</feature>
<evidence type="ECO:0000259" key="3">
    <source>
        <dbReference type="SMART" id="SM00854"/>
    </source>
</evidence>
<comment type="caution">
    <text evidence="4">The sequence shown here is derived from an EMBL/GenBank/DDBJ whole genome shotgun (WGS) entry which is preliminary data.</text>
</comment>
<dbReference type="PANTHER" id="PTHR33393">
    <property type="entry name" value="POLYGLUTAMINE SYNTHESIS ACCESSORY PROTEIN RV0574C-RELATED"/>
    <property type="match status" value="1"/>
</dbReference>
<protein>
    <recommendedName>
        <fullName evidence="3">Capsule synthesis protein CapA domain-containing protein</fullName>
    </recommendedName>
</protein>
<dbReference type="InterPro" id="IPR052169">
    <property type="entry name" value="CW_Biosynth-Accessory"/>
</dbReference>
<evidence type="ECO:0000313" key="5">
    <source>
        <dbReference type="Proteomes" id="UP000176445"/>
    </source>
</evidence>
<dbReference type="Proteomes" id="UP000176445">
    <property type="component" value="Unassembled WGS sequence"/>
</dbReference>
<reference evidence="4 5" key="1">
    <citation type="journal article" date="2016" name="Nat. Commun.">
        <title>Thousands of microbial genomes shed light on interconnected biogeochemical processes in an aquifer system.</title>
        <authorList>
            <person name="Anantharaman K."/>
            <person name="Brown C.T."/>
            <person name="Hug L.A."/>
            <person name="Sharon I."/>
            <person name="Castelle C.J."/>
            <person name="Probst A.J."/>
            <person name="Thomas B.C."/>
            <person name="Singh A."/>
            <person name="Wilkins M.J."/>
            <person name="Karaoz U."/>
            <person name="Brodie E.L."/>
            <person name="Williams K.H."/>
            <person name="Hubbard S.S."/>
            <person name="Banfield J.F."/>
        </authorList>
    </citation>
    <scope>NUCLEOTIDE SEQUENCE [LARGE SCALE GENOMIC DNA]</scope>
</reference>
<dbReference type="SUPFAM" id="SSF56300">
    <property type="entry name" value="Metallo-dependent phosphatases"/>
    <property type="match status" value="1"/>
</dbReference>
<organism evidence="4 5">
    <name type="scientific">Candidatus Kaiserbacteria bacterium RIFCSPHIGHO2_01_FULL_54_36b</name>
    <dbReference type="NCBI Taxonomy" id="1798483"/>
    <lineage>
        <taxon>Bacteria</taxon>
        <taxon>Candidatus Kaiseribacteriota</taxon>
    </lineage>
</organism>
<keyword evidence="2" id="KW-0732">Signal</keyword>
<dbReference type="InterPro" id="IPR019079">
    <property type="entry name" value="Capsule_synth_CapA"/>
</dbReference>